<dbReference type="OrthoDB" id="77134at2759"/>
<dbReference type="EMBL" id="CAADRA010006432">
    <property type="protein sequence ID" value="VFT95515.1"/>
    <property type="molecule type" value="Genomic_DNA"/>
</dbReference>
<protein>
    <submittedName>
        <fullName evidence="3">Aste57867_18781 protein</fullName>
    </submittedName>
</protein>
<feature type="compositionally biased region" description="Basic and acidic residues" evidence="1">
    <location>
        <begin position="209"/>
        <end position="221"/>
    </location>
</feature>
<organism evidence="3 4">
    <name type="scientific">Aphanomyces stellatus</name>
    <dbReference type="NCBI Taxonomy" id="120398"/>
    <lineage>
        <taxon>Eukaryota</taxon>
        <taxon>Sar</taxon>
        <taxon>Stramenopiles</taxon>
        <taxon>Oomycota</taxon>
        <taxon>Saprolegniomycetes</taxon>
        <taxon>Saprolegniales</taxon>
        <taxon>Verrucalvaceae</taxon>
        <taxon>Aphanomyces</taxon>
    </lineage>
</organism>
<evidence type="ECO:0000313" key="2">
    <source>
        <dbReference type="EMBL" id="KAF0689793.1"/>
    </source>
</evidence>
<reference evidence="3 4" key="1">
    <citation type="submission" date="2019-03" db="EMBL/GenBank/DDBJ databases">
        <authorList>
            <person name="Gaulin E."/>
            <person name="Dumas B."/>
        </authorList>
    </citation>
    <scope>NUCLEOTIDE SEQUENCE [LARGE SCALE GENOMIC DNA]</scope>
    <source>
        <strain evidence="3">CBS 568.67</strain>
    </source>
</reference>
<feature type="compositionally biased region" description="Low complexity" evidence="1">
    <location>
        <begin position="179"/>
        <end position="192"/>
    </location>
</feature>
<dbReference type="Proteomes" id="UP000332933">
    <property type="component" value="Unassembled WGS sequence"/>
</dbReference>
<dbReference type="AlphaFoldDB" id="A0A485LBV5"/>
<proteinExistence type="predicted"/>
<feature type="compositionally biased region" description="Basic and acidic residues" evidence="1">
    <location>
        <begin position="249"/>
        <end position="273"/>
    </location>
</feature>
<name>A0A485LBV5_9STRA</name>
<evidence type="ECO:0000313" key="3">
    <source>
        <dbReference type="EMBL" id="VFT95515.1"/>
    </source>
</evidence>
<accession>A0A485LBV5</accession>
<gene>
    <name evidence="3" type="primary">Aste57867_18781</name>
    <name evidence="2" type="ORF">As57867_018717</name>
    <name evidence="3" type="ORF">ASTE57867_18781</name>
</gene>
<reference evidence="2" key="2">
    <citation type="submission" date="2019-06" db="EMBL/GenBank/DDBJ databases">
        <title>Genomics analysis of Aphanomyces spp. identifies a new class of oomycete effector associated with host adaptation.</title>
        <authorList>
            <person name="Gaulin E."/>
        </authorList>
    </citation>
    <scope>NUCLEOTIDE SEQUENCE</scope>
    <source>
        <strain evidence="2">CBS 578.67</strain>
    </source>
</reference>
<evidence type="ECO:0000256" key="1">
    <source>
        <dbReference type="SAM" id="MobiDB-lite"/>
    </source>
</evidence>
<keyword evidence="4" id="KW-1185">Reference proteome</keyword>
<dbReference type="EMBL" id="VJMH01006411">
    <property type="protein sequence ID" value="KAF0689793.1"/>
    <property type="molecule type" value="Genomic_DNA"/>
</dbReference>
<evidence type="ECO:0000313" key="4">
    <source>
        <dbReference type="Proteomes" id="UP000332933"/>
    </source>
</evidence>
<feature type="compositionally biased region" description="Acidic residues" evidence="1">
    <location>
        <begin position="230"/>
        <end position="248"/>
    </location>
</feature>
<feature type="region of interest" description="Disordered" evidence="1">
    <location>
        <begin position="169"/>
        <end position="281"/>
    </location>
</feature>
<sequence length="449" mass="48796">MSKSFQDASQEYLLARQRMNEKVNKCKDIEVEMTAILHQIQEAYAARGEQAKTVGTLTVSIEGVEGGDDLVEDAVIKVFVEPESFPDFEDVTDEVEKKNQVAWTAEKDAFPATFVFDAIQQREAIVHVTVGEDSEDAEPVKEITIPIASLFRDDVNAWYSLATGEATPVEAVKDEPTEEAPVAAPTASTTETIFGIPPSAATEATTETTAEKEGETFHDAAAETPAAADVADDTTTEEPKVEDEESKTEEEPKVEEVEAGEDEPKAEEVKFEEAAVEEDEANVDAEGAIIEEEATIEKVASETEVEDKSKPEAKVETSGRVHIKASFELSEIESLAQQAVVLSKLKADMDVEIRLCDQELSSARIRYERLKSSNKPSLPSGGAGGGLLSGLKTKSALNRAPAKPQTFYERTTAALASTLTPQRRQLAWSFAFFVVVSAVFHTNGDDLLI</sequence>